<dbReference type="InterPro" id="IPR013728">
    <property type="entry name" value="BT_3987-like_N"/>
</dbReference>
<proteinExistence type="predicted"/>
<dbReference type="Gene3D" id="2.60.120.200">
    <property type="match status" value="1"/>
</dbReference>
<dbReference type="Proteomes" id="UP000283850">
    <property type="component" value="Unassembled WGS sequence"/>
</dbReference>
<dbReference type="EMBL" id="QRZF01000022">
    <property type="protein sequence ID" value="RGV48620.1"/>
    <property type="molecule type" value="Genomic_DNA"/>
</dbReference>
<dbReference type="RefSeq" id="WP_022394489.1">
    <property type="nucleotide sequence ID" value="NZ_QRZF01000022.1"/>
</dbReference>
<dbReference type="SUPFAM" id="SSF49899">
    <property type="entry name" value="Concanavalin A-like lectins/glucanases"/>
    <property type="match status" value="1"/>
</dbReference>
<keyword evidence="1" id="KW-0732">Signal</keyword>
<dbReference type="Gene3D" id="2.60.40.1740">
    <property type="entry name" value="hypothetical protein (bacova_03559)"/>
    <property type="match status" value="1"/>
</dbReference>
<protein>
    <submittedName>
        <fullName evidence="3">DUF1735 domain-containing protein</fullName>
    </submittedName>
</protein>
<evidence type="ECO:0000256" key="1">
    <source>
        <dbReference type="SAM" id="SignalP"/>
    </source>
</evidence>
<feature type="domain" description="BT-3987-like N-terminal" evidence="2">
    <location>
        <begin position="28"/>
        <end position="143"/>
    </location>
</feature>
<feature type="chain" id="PRO_5019381645" evidence="1">
    <location>
        <begin position="20"/>
        <end position="384"/>
    </location>
</feature>
<dbReference type="AlphaFoldDB" id="A0A412XTN6"/>
<reference evidence="3 4" key="1">
    <citation type="submission" date="2018-08" db="EMBL/GenBank/DDBJ databases">
        <title>A genome reference for cultivated species of the human gut microbiota.</title>
        <authorList>
            <person name="Zou Y."/>
            <person name="Xue W."/>
            <person name="Luo G."/>
        </authorList>
    </citation>
    <scope>NUCLEOTIDE SEQUENCE [LARGE SCALE GENOMIC DNA]</scope>
    <source>
        <strain evidence="3 4">AF14-32</strain>
    </source>
</reference>
<feature type="signal peptide" evidence="1">
    <location>
        <begin position="1"/>
        <end position="19"/>
    </location>
</feature>
<dbReference type="GO" id="GO:0004553">
    <property type="term" value="F:hydrolase activity, hydrolyzing O-glycosyl compounds"/>
    <property type="evidence" value="ECO:0007669"/>
    <property type="project" value="UniProtKB-ARBA"/>
</dbReference>
<name>A0A412XTN6_9BACE</name>
<dbReference type="Pfam" id="PF08522">
    <property type="entry name" value="BT_3987-like_N"/>
    <property type="match status" value="1"/>
</dbReference>
<gene>
    <name evidence="3" type="ORF">DWW10_21945</name>
</gene>
<dbReference type="Pfam" id="PF13385">
    <property type="entry name" value="Laminin_G_3"/>
    <property type="match status" value="1"/>
</dbReference>
<dbReference type="GO" id="GO:0005975">
    <property type="term" value="P:carbohydrate metabolic process"/>
    <property type="evidence" value="ECO:0007669"/>
    <property type="project" value="UniProtKB-ARBA"/>
</dbReference>
<evidence type="ECO:0000313" key="3">
    <source>
        <dbReference type="EMBL" id="RGV48620.1"/>
    </source>
</evidence>
<accession>A0A412XTN6</accession>
<dbReference type="PROSITE" id="PS51257">
    <property type="entry name" value="PROKAR_LIPOPROTEIN"/>
    <property type="match status" value="1"/>
</dbReference>
<comment type="caution">
    <text evidence="3">The sequence shown here is derived from an EMBL/GenBank/DDBJ whole genome shotgun (WGS) entry which is preliminary data.</text>
</comment>
<sequence length="384" mass="42073">MKLKNLYLLSITLLSVALAACSDDTETFDNQVYVDASVKTSNVLLKNTIPSAEGEFRVAMAKPENADVTISLKAEPALVDTYNAAFYDNAEALPSKHYTLETPQTVIPAGSVLSEKVTLKFGNLTELDAEKVYVLPVTIDQANVGILQSARTMYYVFKGAALINVVADLTKNLVYVNWGTPEKANGLRKMTVEVLVNPSKLDKAISTVLGIEGYFLLRFGDTAPAKNCLQIVGPGDKKINSEDLTVATGEWTHIAVTYDADAQKVIAYFNGVNKLEATANWGALDLGKTKTDEGDGFWIGHSYNRDRWFDGEMSECRIWNKVLTQEEINAKNHFYQVEPGAEGLVAYWKFDEGVGTSIADYSGNENHATAVESLTWTAVELPAK</sequence>
<dbReference type="InterPro" id="IPR013320">
    <property type="entry name" value="ConA-like_dom_sf"/>
</dbReference>
<evidence type="ECO:0000313" key="4">
    <source>
        <dbReference type="Proteomes" id="UP000283850"/>
    </source>
</evidence>
<organism evidence="3 4">
    <name type="scientific">Bacteroides intestinalis</name>
    <dbReference type="NCBI Taxonomy" id="329854"/>
    <lineage>
        <taxon>Bacteria</taxon>
        <taxon>Pseudomonadati</taxon>
        <taxon>Bacteroidota</taxon>
        <taxon>Bacteroidia</taxon>
        <taxon>Bacteroidales</taxon>
        <taxon>Bacteroidaceae</taxon>
        <taxon>Bacteroides</taxon>
    </lineage>
</organism>
<evidence type="ECO:0000259" key="2">
    <source>
        <dbReference type="Pfam" id="PF08522"/>
    </source>
</evidence>